<evidence type="ECO:0000256" key="1">
    <source>
        <dbReference type="ARBA" id="ARBA00022618"/>
    </source>
</evidence>
<dbReference type="AlphaFoldDB" id="A0A212QT58"/>
<keyword evidence="3 8" id="KW-0472">Membrane</keyword>
<feature type="domain" description="OmpA-like" evidence="10">
    <location>
        <begin position="64"/>
        <end position="181"/>
    </location>
</feature>
<dbReference type="InterPro" id="IPR039001">
    <property type="entry name" value="Pal"/>
</dbReference>
<evidence type="ECO:0000313" key="11">
    <source>
        <dbReference type="EMBL" id="SNB62784.1"/>
    </source>
</evidence>
<evidence type="ECO:0000256" key="2">
    <source>
        <dbReference type="ARBA" id="ARBA00022729"/>
    </source>
</evidence>
<keyword evidence="12" id="KW-1185">Reference proteome</keyword>
<reference evidence="11 12" key="1">
    <citation type="submission" date="2017-06" db="EMBL/GenBank/DDBJ databases">
        <authorList>
            <person name="Kim H.J."/>
            <person name="Triplett B.A."/>
        </authorList>
    </citation>
    <scope>NUCLEOTIDE SEQUENCE [LARGE SCALE GENOMIC DNA]</scope>
    <source>
        <strain evidence="11 12">B29T1</strain>
    </source>
</reference>
<comment type="subcellular location">
    <subcellularLocation>
        <location evidence="8">Cell outer membrane</location>
        <topology evidence="8">Lipid-anchor</topology>
    </subcellularLocation>
</comment>
<evidence type="ECO:0000256" key="7">
    <source>
        <dbReference type="ARBA" id="ARBA00023306"/>
    </source>
</evidence>
<evidence type="ECO:0000256" key="4">
    <source>
        <dbReference type="ARBA" id="ARBA00023139"/>
    </source>
</evidence>
<keyword evidence="1 8" id="KW-0132">Cell division</keyword>
<dbReference type="EMBL" id="FYEH01000003">
    <property type="protein sequence ID" value="SNB62784.1"/>
    <property type="molecule type" value="Genomic_DNA"/>
</dbReference>
<dbReference type="InterPro" id="IPR006690">
    <property type="entry name" value="OMPA-like_CS"/>
</dbReference>
<dbReference type="PROSITE" id="PS51123">
    <property type="entry name" value="OMPA_2"/>
    <property type="match status" value="1"/>
</dbReference>
<proteinExistence type="inferred from homology"/>
<keyword evidence="4 8" id="KW-0564">Palmitate</keyword>
<gene>
    <name evidence="8" type="primary">pal</name>
    <name evidence="11" type="ORF">SAMN07250955_103183</name>
</gene>
<organism evidence="11 12">
    <name type="scientific">Arboricoccus pini</name>
    <dbReference type="NCBI Taxonomy" id="1963835"/>
    <lineage>
        <taxon>Bacteria</taxon>
        <taxon>Pseudomonadati</taxon>
        <taxon>Pseudomonadota</taxon>
        <taxon>Alphaproteobacteria</taxon>
        <taxon>Geminicoccales</taxon>
        <taxon>Geminicoccaceae</taxon>
        <taxon>Arboricoccus</taxon>
    </lineage>
</organism>
<dbReference type="InterPro" id="IPR006664">
    <property type="entry name" value="OMP_bac"/>
</dbReference>
<dbReference type="PRINTS" id="PR01021">
    <property type="entry name" value="OMPADOMAIN"/>
</dbReference>
<keyword evidence="2 8" id="KW-0732">Signal</keyword>
<comment type="function">
    <text evidence="8">Part of the Tol-Pal system, which plays a role in outer membrane invagination during cell division and is important for maintaining outer membrane integrity.</text>
</comment>
<dbReference type="PROSITE" id="PS01068">
    <property type="entry name" value="OMPA_1"/>
    <property type="match status" value="1"/>
</dbReference>
<evidence type="ECO:0000256" key="8">
    <source>
        <dbReference type="HAMAP-Rule" id="MF_02204"/>
    </source>
</evidence>
<dbReference type="PANTHER" id="PTHR30329:SF21">
    <property type="entry name" value="LIPOPROTEIN YIAD-RELATED"/>
    <property type="match status" value="1"/>
</dbReference>
<dbReference type="HAMAP" id="MF_02204">
    <property type="entry name" value="Pal"/>
    <property type="match status" value="1"/>
</dbReference>
<keyword evidence="7 8" id="KW-0131">Cell cycle</keyword>
<keyword evidence="5 8" id="KW-0998">Cell outer membrane</keyword>
<dbReference type="Pfam" id="PF00691">
    <property type="entry name" value="OmpA"/>
    <property type="match status" value="1"/>
</dbReference>
<dbReference type="RefSeq" id="WP_088560418.1">
    <property type="nucleotide sequence ID" value="NZ_FYEH01000003.1"/>
</dbReference>
<comment type="similarity">
    <text evidence="8">Belongs to the Pal lipoprotein family.</text>
</comment>
<evidence type="ECO:0000256" key="3">
    <source>
        <dbReference type="ARBA" id="ARBA00023136"/>
    </source>
</evidence>
<name>A0A212QT58_9PROT</name>
<keyword evidence="6 8" id="KW-0449">Lipoprotein</keyword>
<dbReference type="InterPro" id="IPR036737">
    <property type="entry name" value="OmpA-like_sf"/>
</dbReference>
<evidence type="ECO:0000256" key="6">
    <source>
        <dbReference type="ARBA" id="ARBA00023288"/>
    </source>
</evidence>
<dbReference type="GO" id="GO:0051301">
    <property type="term" value="P:cell division"/>
    <property type="evidence" value="ECO:0007669"/>
    <property type="project" value="UniProtKB-UniRule"/>
</dbReference>
<sequence length="181" mass="18539">MRVKLITLLAASAMLAACTGNDDTTAGGTGGATGNLGANAGYGNGGIGGSNLGATNGSSVPGSQQDLEVNVGDRVYFGYDSSSVDQAGQQTLDRQSAWLKQFGNVAVTVEGHTDERGTREYNLALGERRAAAAKAYLVASGVPASRINTVSYGEERPADAGKDENAYALNRRAVTVVNTGY</sequence>
<dbReference type="InterPro" id="IPR014169">
    <property type="entry name" value="Pal_lipo_C"/>
</dbReference>
<dbReference type="InterPro" id="IPR050330">
    <property type="entry name" value="Bact_OuterMem_StrucFunc"/>
</dbReference>
<feature type="signal peptide" evidence="9">
    <location>
        <begin position="1"/>
        <end position="19"/>
    </location>
</feature>
<accession>A0A212QT58</accession>
<dbReference type="GO" id="GO:0009279">
    <property type="term" value="C:cell outer membrane"/>
    <property type="evidence" value="ECO:0007669"/>
    <property type="project" value="UniProtKB-SubCell"/>
</dbReference>
<dbReference type="Proteomes" id="UP000197065">
    <property type="component" value="Unassembled WGS sequence"/>
</dbReference>
<evidence type="ECO:0000313" key="12">
    <source>
        <dbReference type="Proteomes" id="UP000197065"/>
    </source>
</evidence>
<dbReference type="NCBIfam" id="TIGR02802">
    <property type="entry name" value="Pal_lipo"/>
    <property type="match status" value="1"/>
</dbReference>
<comment type="subunit">
    <text evidence="8">The Tol-Pal system is composed of five core proteins: the inner membrane proteins TolA, TolQ and TolR, the periplasmic protein TolB and the outer membrane protein Pal. They form a network linking the inner and outer membranes and the peptidoglycan layer.</text>
</comment>
<dbReference type="PROSITE" id="PS51257">
    <property type="entry name" value="PROKAR_LIPOPROTEIN"/>
    <property type="match status" value="1"/>
</dbReference>
<dbReference type="SUPFAM" id="SSF103088">
    <property type="entry name" value="OmpA-like"/>
    <property type="match status" value="1"/>
</dbReference>
<feature type="chain" id="PRO_5012307191" description="Peptidoglycan-associated lipoprotein" evidence="9">
    <location>
        <begin position="20"/>
        <end position="181"/>
    </location>
</feature>
<dbReference type="OrthoDB" id="9809164at2"/>
<evidence type="ECO:0000256" key="9">
    <source>
        <dbReference type="SAM" id="SignalP"/>
    </source>
</evidence>
<protein>
    <recommendedName>
        <fullName evidence="8">Peptidoglycan-associated lipoprotein</fullName>
        <shortName evidence="8">PAL</shortName>
    </recommendedName>
</protein>
<dbReference type="Gene3D" id="3.30.1330.60">
    <property type="entry name" value="OmpA-like domain"/>
    <property type="match status" value="1"/>
</dbReference>
<evidence type="ECO:0000259" key="10">
    <source>
        <dbReference type="PROSITE" id="PS51123"/>
    </source>
</evidence>
<dbReference type="CDD" id="cd07185">
    <property type="entry name" value="OmpA_C-like"/>
    <property type="match status" value="1"/>
</dbReference>
<dbReference type="InterPro" id="IPR006665">
    <property type="entry name" value="OmpA-like"/>
</dbReference>
<evidence type="ECO:0000256" key="5">
    <source>
        <dbReference type="ARBA" id="ARBA00023237"/>
    </source>
</evidence>
<dbReference type="PANTHER" id="PTHR30329">
    <property type="entry name" value="STATOR ELEMENT OF FLAGELLAR MOTOR COMPLEX"/>
    <property type="match status" value="1"/>
</dbReference>